<keyword evidence="7" id="KW-0406">Ion transport</keyword>
<accession>A0A1F2P629</accession>
<evidence type="ECO:0000256" key="7">
    <source>
        <dbReference type="ARBA" id="ARBA00023065"/>
    </source>
</evidence>
<dbReference type="PRINTS" id="PR00124">
    <property type="entry name" value="ATPASEC"/>
</dbReference>
<gene>
    <name evidence="11" type="ORF">SBU_000713</name>
</gene>
<dbReference type="PATRIC" id="fig|1839936.3.peg.723"/>
<dbReference type="GO" id="GO:0015986">
    <property type="term" value="P:proton motive force-driven ATP synthesis"/>
    <property type="evidence" value="ECO:0007669"/>
    <property type="project" value="InterPro"/>
</dbReference>
<evidence type="ECO:0000256" key="6">
    <source>
        <dbReference type="ARBA" id="ARBA00022989"/>
    </source>
</evidence>
<feature type="domain" description="V-ATPase proteolipid subunit C-like" evidence="10">
    <location>
        <begin position="43"/>
        <end position="102"/>
    </location>
</feature>
<dbReference type="SUPFAM" id="SSF81333">
    <property type="entry name" value="F1F0 ATP synthase subunit C"/>
    <property type="match status" value="1"/>
</dbReference>
<evidence type="ECO:0000259" key="10">
    <source>
        <dbReference type="Pfam" id="PF00137"/>
    </source>
</evidence>
<dbReference type="CDD" id="cd18120">
    <property type="entry name" value="ATP-synt_Vo_Ao_c"/>
    <property type="match status" value="1"/>
</dbReference>
<keyword evidence="8 9" id="KW-0472">Membrane</keyword>
<evidence type="ECO:0000256" key="4">
    <source>
        <dbReference type="ARBA" id="ARBA00022448"/>
    </source>
</evidence>
<dbReference type="InterPro" id="IPR002379">
    <property type="entry name" value="ATPase_proteolipid_c-like_dom"/>
</dbReference>
<evidence type="ECO:0000313" key="12">
    <source>
        <dbReference type="Proteomes" id="UP000185779"/>
    </source>
</evidence>
<evidence type="ECO:0000313" key="11">
    <source>
        <dbReference type="EMBL" id="OFV66171.1"/>
    </source>
</evidence>
<keyword evidence="12" id="KW-1185">Reference proteome</keyword>
<dbReference type="AlphaFoldDB" id="A0A1F2P629"/>
<dbReference type="InterPro" id="IPR000454">
    <property type="entry name" value="ATP_synth_F0_csu"/>
</dbReference>
<protein>
    <submittedName>
        <fullName evidence="11">V-type ATP synthase, subunit K</fullName>
    </submittedName>
</protein>
<dbReference type="GO" id="GO:0033177">
    <property type="term" value="C:proton-transporting two-sector ATPase complex, proton-transporting domain"/>
    <property type="evidence" value="ECO:0007669"/>
    <property type="project" value="InterPro"/>
</dbReference>
<name>A0A1F2P629_9EURY</name>
<evidence type="ECO:0000256" key="3">
    <source>
        <dbReference type="ARBA" id="ARBA00007296"/>
    </source>
</evidence>
<dbReference type="STRING" id="1839936.SBU_000713"/>
<comment type="similarity">
    <text evidence="2">Belongs to the ATPase C chain family.</text>
</comment>
<keyword evidence="4" id="KW-0813">Transport</keyword>
<evidence type="ECO:0000256" key="2">
    <source>
        <dbReference type="ARBA" id="ARBA00006704"/>
    </source>
</evidence>
<evidence type="ECO:0000256" key="5">
    <source>
        <dbReference type="ARBA" id="ARBA00022692"/>
    </source>
</evidence>
<feature type="transmembrane region" description="Helical" evidence="9">
    <location>
        <begin position="42"/>
        <end position="69"/>
    </location>
</feature>
<comment type="caution">
    <text evidence="11">The sequence shown here is derived from an EMBL/GenBank/DDBJ whole genome shotgun (WGS) entry which is preliminary data.</text>
</comment>
<dbReference type="InterPro" id="IPR035921">
    <property type="entry name" value="F/V-ATP_Csub_sf"/>
</dbReference>
<evidence type="ECO:0000256" key="8">
    <source>
        <dbReference type="ARBA" id="ARBA00023136"/>
    </source>
</evidence>
<keyword evidence="5 9" id="KW-0812">Transmembrane</keyword>
<sequence>MKHGRRLIMAILLFASLGAALTGVAAAQEGASPTASVGGMAALGAGLAIGIAGLGSGIGVGTSGAAAVGASAEKPEMFGKAIIFVALAEAVAIYGLLIAFLLYTKVP</sequence>
<comment type="subcellular location">
    <subcellularLocation>
        <location evidence="1">Membrane</location>
        <topology evidence="1">Multi-pass membrane protein</topology>
    </subcellularLocation>
</comment>
<dbReference type="GO" id="GO:0015078">
    <property type="term" value="F:proton transmembrane transporter activity"/>
    <property type="evidence" value="ECO:0007669"/>
    <property type="project" value="InterPro"/>
</dbReference>
<evidence type="ECO:0000256" key="9">
    <source>
        <dbReference type="SAM" id="Phobius"/>
    </source>
</evidence>
<proteinExistence type="inferred from homology"/>
<feature type="transmembrane region" description="Helical" evidence="9">
    <location>
        <begin position="81"/>
        <end position="103"/>
    </location>
</feature>
<evidence type="ECO:0000256" key="1">
    <source>
        <dbReference type="ARBA" id="ARBA00004141"/>
    </source>
</evidence>
<dbReference type="EMBL" id="LYOR01000003">
    <property type="protein sequence ID" value="OFV66171.1"/>
    <property type="molecule type" value="Genomic_DNA"/>
</dbReference>
<dbReference type="Gene3D" id="1.20.120.610">
    <property type="entry name" value="lithium bound rotor ring of v- atpase"/>
    <property type="match status" value="1"/>
</dbReference>
<reference evidence="11" key="1">
    <citation type="submission" date="2016-05" db="EMBL/GenBank/DDBJ databases">
        <title>Microbial consortia oxidize butane by reversing methanogenesis.</title>
        <authorList>
            <person name="Laso-Perez R."/>
            <person name="Richter M."/>
            <person name="Wegener G."/>
            <person name="Musat F."/>
        </authorList>
    </citation>
    <scope>NUCLEOTIDE SEQUENCE [LARGE SCALE GENOMIC DNA]</scope>
    <source>
        <strain evidence="11">BOX1</strain>
    </source>
</reference>
<dbReference type="HAMAP" id="MF_01396">
    <property type="entry name" value="ATP_synth_c_bact"/>
    <property type="match status" value="1"/>
</dbReference>
<organism evidence="11 12">
    <name type="scientific">Candidatus Syntropharchaeum butanivorans</name>
    <dbReference type="NCBI Taxonomy" id="1839936"/>
    <lineage>
        <taxon>Archaea</taxon>
        <taxon>Methanobacteriati</taxon>
        <taxon>Methanobacteriota</taxon>
        <taxon>Stenosarchaea group</taxon>
        <taxon>Methanomicrobia</taxon>
        <taxon>Methanosarcinales</taxon>
        <taxon>ANME-2 cluster</taxon>
        <taxon>Candidatus Syntropharchaeum</taxon>
    </lineage>
</organism>
<dbReference type="GO" id="GO:0045259">
    <property type="term" value="C:proton-transporting ATP synthase complex"/>
    <property type="evidence" value="ECO:0007669"/>
    <property type="project" value="InterPro"/>
</dbReference>
<dbReference type="PANTHER" id="PTHR10263">
    <property type="entry name" value="V-TYPE PROTON ATPASE PROTEOLIPID SUBUNIT"/>
    <property type="match status" value="1"/>
</dbReference>
<keyword evidence="6 9" id="KW-1133">Transmembrane helix</keyword>
<comment type="similarity">
    <text evidence="3">Belongs to the V-ATPase proteolipid subunit family.</text>
</comment>
<dbReference type="Pfam" id="PF00137">
    <property type="entry name" value="ATP-synt_C"/>
    <property type="match status" value="1"/>
</dbReference>
<dbReference type="Proteomes" id="UP000185779">
    <property type="component" value="Unassembled WGS sequence"/>
</dbReference>